<dbReference type="InterPro" id="IPR020471">
    <property type="entry name" value="AKR"/>
</dbReference>
<name>A0A1E1KU42_9HELO</name>
<dbReference type="PANTHER" id="PTHR42686">
    <property type="entry name" value="GH17980P-RELATED"/>
    <property type="match status" value="1"/>
</dbReference>
<evidence type="ECO:0000259" key="2">
    <source>
        <dbReference type="Pfam" id="PF00248"/>
    </source>
</evidence>
<dbReference type="PANTHER" id="PTHR42686:SF1">
    <property type="entry name" value="GH17980P-RELATED"/>
    <property type="match status" value="1"/>
</dbReference>
<dbReference type="InterPro" id="IPR036812">
    <property type="entry name" value="NAD(P)_OxRdtase_dom_sf"/>
</dbReference>
<evidence type="ECO:0000256" key="1">
    <source>
        <dbReference type="ARBA" id="ARBA00023002"/>
    </source>
</evidence>
<dbReference type="FunFam" id="3.20.20.100:FF:000037">
    <property type="entry name" value="L-galactose dehydrogenase (L-GalDH)"/>
    <property type="match status" value="1"/>
</dbReference>
<gene>
    <name evidence="3" type="ORF">RAG0_09164</name>
</gene>
<feature type="domain" description="NADP-dependent oxidoreductase" evidence="2">
    <location>
        <begin position="14"/>
        <end position="310"/>
    </location>
</feature>
<dbReference type="GO" id="GO:0070485">
    <property type="term" value="P:dehydro-D-arabinono-1,4-lactone biosynthetic process"/>
    <property type="evidence" value="ECO:0007669"/>
    <property type="project" value="EnsemblFungi"/>
</dbReference>
<protein>
    <submittedName>
        <fullName evidence="3">Related to Pseudomonas L-fucose dehydrogenase</fullName>
    </submittedName>
</protein>
<dbReference type="InterPro" id="IPR023210">
    <property type="entry name" value="NADP_OxRdtase_dom"/>
</dbReference>
<dbReference type="Pfam" id="PF00248">
    <property type="entry name" value="Aldo_ket_red"/>
    <property type="match status" value="1"/>
</dbReference>
<dbReference type="GO" id="GO:0045290">
    <property type="term" value="F:D-arabinose 1-dehydrogenase [NAD(P)+] activity"/>
    <property type="evidence" value="ECO:0007669"/>
    <property type="project" value="EnsemblFungi"/>
</dbReference>
<dbReference type="SUPFAM" id="SSF51430">
    <property type="entry name" value="NAD(P)-linked oxidoreductase"/>
    <property type="match status" value="1"/>
</dbReference>
<accession>A0A1E1KU42</accession>
<keyword evidence="4" id="KW-1185">Reference proteome</keyword>
<dbReference type="GO" id="GO:0005829">
    <property type="term" value="C:cytosol"/>
    <property type="evidence" value="ECO:0007669"/>
    <property type="project" value="TreeGrafter"/>
</dbReference>
<dbReference type="CDD" id="cd19164">
    <property type="entry name" value="AKR_ARA2"/>
    <property type="match status" value="1"/>
</dbReference>
<reference evidence="4" key="1">
    <citation type="submission" date="2016-03" db="EMBL/GenBank/DDBJ databases">
        <authorList>
            <person name="Guldener U."/>
        </authorList>
    </citation>
    <scope>NUCLEOTIDE SEQUENCE [LARGE SCALE GENOMIC DNA]</scope>
    <source>
        <strain evidence="4">04CH-RAC-A.6.1</strain>
    </source>
</reference>
<sequence>MPPTQPPLSTILPPLICGTGTFNNLYNAVTADVPTDAIVERALELGVRAFDTSPYYGPAEVLLGHALSTPSVLKNHPRSTYRLVTKVGRIAEAEFDYSAAWIRHSIQRSLQRLHTSYLDLVYCHDVEFVSPAEVLVAVKELRRIRDEEGTIKYVGISGFPVPLLCDLAELVLRETGEPLDAVLSYANFTLQNTTLVSLGLERLKKAGVSCVPNASILGMGLLRSKGIPIGGKGDFHPAPRELRQKCLEAARYAEGTGERLEVVSIRWALDTWAREGAGLGAVSGIGVSVFGTSNIQELEETMRVWNSVLDGLSIAGREVTKENKEWSLARMKTVAEKAKAVAGILGEWKDYTWASPAVGYVNVRTVKGVVNDVASLPLVEDGSAKDSRL</sequence>
<dbReference type="InterPro" id="IPR044480">
    <property type="entry name" value="Ara2-like"/>
</dbReference>
<keyword evidence="1" id="KW-0560">Oxidoreductase</keyword>
<evidence type="ECO:0000313" key="3">
    <source>
        <dbReference type="EMBL" id="CZT01645.1"/>
    </source>
</evidence>
<evidence type="ECO:0000313" key="4">
    <source>
        <dbReference type="Proteomes" id="UP000178912"/>
    </source>
</evidence>
<dbReference type="Proteomes" id="UP000178912">
    <property type="component" value="Unassembled WGS sequence"/>
</dbReference>
<organism evidence="3 4">
    <name type="scientific">Rhynchosporium agropyri</name>
    <dbReference type="NCBI Taxonomy" id="914238"/>
    <lineage>
        <taxon>Eukaryota</taxon>
        <taxon>Fungi</taxon>
        <taxon>Dikarya</taxon>
        <taxon>Ascomycota</taxon>
        <taxon>Pezizomycotina</taxon>
        <taxon>Leotiomycetes</taxon>
        <taxon>Helotiales</taxon>
        <taxon>Ploettnerulaceae</taxon>
        <taxon>Rhynchosporium</taxon>
    </lineage>
</organism>
<dbReference type="EMBL" id="FJUX01000052">
    <property type="protein sequence ID" value="CZT01645.1"/>
    <property type="molecule type" value="Genomic_DNA"/>
</dbReference>
<proteinExistence type="predicted"/>
<dbReference type="AlphaFoldDB" id="A0A1E1KU42"/>
<dbReference type="OrthoDB" id="5286008at2759"/>
<dbReference type="Gene3D" id="3.20.20.100">
    <property type="entry name" value="NADP-dependent oxidoreductase domain"/>
    <property type="match status" value="1"/>
</dbReference>